<accession>A0ABV8PUH6</accession>
<evidence type="ECO:0000313" key="2">
    <source>
        <dbReference type="EMBL" id="MFC4231692.1"/>
    </source>
</evidence>
<gene>
    <name evidence="2" type="ORF">ACFOW1_07310</name>
</gene>
<protein>
    <submittedName>
        <fullName evidence="2">Uncharacterized protein</fullName>
    </submittedName>
</protein>
<reference evidence="3" key="1">
    <citation type="journal article" date="2019" name="Int. J. Syst. Evol. Microbiol.">
        <title>The Global Catalogue of Microorganisms (GCM) 10K type strain sequencing project: providing services to taxonomists for standard genome sequencing and annotation.</title>
        <authorList>
            <consortium name="The Broad Institute Genomics Platform"/>
            <consortium name="The Broad Institute Genome Sequencing Center for Infectious Disease"/>
            <person name="Wu L."/>
            <person name="Ma J."/>
        </authorList>
    </citation>
    <scope>NUCLEOTIDE SEQUENCE [LARGE SCALE GENOMIC DNA]</scope>
    <source>
        <strain evidence="3">CECT 8010</strain>
    </source>
</reference>
<sequence length="313" mass="36223">MKKYLFIIIMIVATLAANAQSLSITDSVVSSNAFINLPLQPHKRNVDIFFNSDKPKQPYYNIRVIDVSGSNVYQDLLNAIQVKARNEGLDGLIILGKENYNTYYGHISYSVNKLSAIGVKYKNNMQYVNHIVKKAVILHNDSLEVDTINFNLNSKIITNNNPSAISLYEDSIKLFYLCDYYATHKMPSNAVKNYDETAFSTTIKIDNPFGNVRYKILYTSDSVLFKVQIKTHPNDEQIEGKIYDVKYDLNKDNTINKRYVRQGRKAEPLFIDSYQYDADKHFIRFSRYDEKAKRISLQVNYTYFTMNDLPQIN</sequence>
<organism evidence="2 3">
    <name type="scientific">Parasediminibacterium paludis</name>
    <dbReference type="NCBI Taxonomy" id="908966"/>
    <lineage>
        <taxon>Bacteria</taxon>
        <taxon>Pseudomonadati</taxon>
        <taxon>Bacteroidota</taxon>
        <taxon>Chitinophagia</taxon>
        <taxon>Chitinophagales</taxon>
        <taxon>Chitinophagaceae</taxon>
        <taxon>Parasediminibacterium</taxon>
    </lineage>
</organism>
<dbReference type="RefSeq" id="WP_379013263.1">
    <property type="nucleotide sequence ID" value="NZ_JBHSDC010000012.1"/>
</dbReference>
<feature type="signal peptide" evidence="1">
    <location>
        <begin position="1"/>
        <end position="19"/>
    </location>
</feature>
<comment type="caution">
    <text evidence="2">The sequence shown here is derived from an EMBL/GenBank/DDBJ whole genome shotgun (WGS) entry which is preliminary data.</text>
</comment>
<feature type="chain" id="PRO_5047067442" evidence="1">
    <location>
        <begin position="20"/>
        <end position="313"/>
    </location>
</feature>
<proteinExistence type="predicted"/>
<dbReference type="EMBL" id="JBHSDC010000012">
    <property type="protein sequence ID" value="MFC4231692.1"/>
    <property type="molecule type" value="Genomic_DNA"/>
</dbReference>
<keyword evidence="1" id="KW-0732">Signal</keyword>
<evidence type="ECO:0000313" key="3">
    <source>
        <dbReference type="Proteomes" id="UP001595906"/>
    </source>
</evidence>
<evidence type="ECO:0000256" key="1">
    <source>
        <dbReference type="SAM" id="SignalP"/>
    </source>
</evidence>
<keyword evidence="3" id="KW-1185">Reference proteome</keyword>
<name>A0ABV8PUH6_9BACT</name>
<dbReference type="Proteomes" id="UP001595906">
    <property type="component" value="Unassembled WGS sequence"/>
</dbReference>